<dbReference type="Pfam" id="PF01151">
    <property type="entry name" value="ELO"/>
    <property type="match status" value="1"/>
</dbReference>
<evidence type="ECO:0000256" key="8">
    <source>
        <dbReference type="ARBA" id="ARBA00023136"/>
    </source>
</evidence>
<evidence type="ECO:0000256" key="9">
    <source>
        <dbReference type="ARBA" id="ARBA00023160"/>
    </source>
</evidence>
<protein>
    <submittedName>
        <fullName evidence="11">Elongation of very long chain fatty acids protein 1-like isoform X2</fullName>
    </submittedName>
</protein>
<dbReference type="VEuPathDB" id="VectorBase:LDEU011350"/>
<name>A0A443RZJ6_9ACAR</name>
<gene>
    <name evidence="11" type="ORF">B4U80_07892</name>
</gene>
<dbReference type="OrthoDB" id="434092at2759"/>
<evidence type="ECO:0000256" key="4">
    <source>
        <dbReference type="ARBA" id="ARBA00022692"/>
    </source>
</evidence>
<feature type="transmembrane region" description="Helical" evidence="10">
    <location>
        <begin position="227"/>
        <end position="246"/>
    </location>
</feature>
<keyword evidence="4 10" id="KW-0812">Transmembrane</keyword>
<evidence type="ECO:0000256" key="5">
    <source>
        <dbReference type="ARBA" id="ARBA00022832"/>
    </source>
</evidence>
<dbReference type="InterPro" id="IPR002076">
    <property type="entry name" value="ELO_fam"/>
</dbReference>
<evidence type="ECO:0000256" key="6">
    <source>
        <dbReference type="ARBA" id="ARBA00022989"/>
    </source>
</evidence>
<keyword evidence="12" id="KW-1185">Reference proteome</keyword>
<keyword evidence="6 10" id="KW-1133">Transmembrane helix</keyword>
<dbReference type="STRING" id="299467.A0A443RZJ6"/>
<feature type="transmembrane region" description="Helical" evidence="10">
    <location>
        <begin position="34"/>
        <end position="54"/>
    </location>
</feature>
<organism evidence="11 12">
    <name type="scientific">Leptotrombidium deliense</name>
    <dbReference type="NCBI Taxonomy" id="299467"/>
    <lineage>
        <taxon>Eukaryota</taxon>
        <taxon>Metazoa</taxon>
        <taxon>Ecdysozoa</taxon>
        <taxon>Arthropoda</taxon>
        <taxon>Chelicerata</taxon>
        <taxon>Arachnida</taxon>
        <taxon>Acari</taxon>
        <taxon>Acariformes</taxon>
        <taxon>Trombidiformes</taxon>
        <taxon>Prostigmata</taxon>
        <taxon>Anystina</taxon>
        <taxon>Parasitengona</taxon>
        <taxon>Trombiculoidea</taxon>
        <taxon>Trombiculidae</taxon>
        <taxon>Leptotrombidium</taxon>
    </lineage>
</organism>
<evidence type="ECO:0000313" key="11">
    <source>
        <dbReference type="EMBL" id="RWS20691.1"/>
    </source>
</evidence>
<dbReference type="AlphaFoldDB" id="A0A443RZJ6"/>
<keyword evidence="5" id="KW-0276">Fatty acid metabolism</keyword>
<evidence type="ECO:0000256" key="3">
    <source>
        <dbReference type="ARBA" id="ARBA00022679"/>
    </source>
</evidence>
<sequence>MNVSFETIQLYLSEFEIEKDPRTKDFVLIKDGPFSLIAFLTSIFLFIQFIGPYVMKTKSGFDLRPLMVVMNGLLFGSSVAGVLVNSFITNFGFRDFDAPRDVFWDEIEIRLVFCFLVYKIFIMFRFVVAVLRKKDEKITIIEKLLPAVQALITYVGLILFPCGMFTFIGITDMIVESVITGINVIQAVNCGIKINPKLIKAVKILRFLHFSSTVISTYGLLKLSQGPLFLKTLLLCYGVTGSLYMIKTNLF</sequence>
<evidence type="ECO:0000256" key="10">
    <source>
        <dbReference type="SAM" id="Phobius"/>
    </source>
</evidence>
<keyword evidence="8 10" id="KW-0472">Membrane</keyword>
<dbReference type="EMBL" id="NCKV01016064">
    <property type="protein sequence ID" value="RWS20691.1"/>
    <property type="molecule type" value="Genomic_DNA"/>
</dbReference>
<proteinExistence type="predicted"/>
<comment type="caution">
    <text evidence="11">The sequence shown here is derived from an EMBL/GenBank/DDBJ whole genome shotgun (WGS) entry which is preliminary data.</text>
</comment>
<feature type="transmembrane region" description="Helical" evidence="10">
    <location>
        <begin position="109"/>
        <end position="132"/>
    </location>
</feature>
<keyword evidence="3" id="KW-0808">Transferase</keyword>
<keyword evidence="2" id="KW-0444">Lipid biosynthesis</keyword>
<feature type="transmembrane region" description="Helical" evidence="10">
    <location>
        <begin position="66"/>
        <end position="89"/>
    </location>
</feature>
<dbReference type="GO" id="GO:0006633">
    <property type="term" value="P:fatty acid biosynthetic process"/>
    <property type="evidence" value="ECO:0007669"/>
    <property type="project" value="UniProtKB-KW"/>
</dbReference>
<reference evidence="11 12" key="1">
    <citation type="journal article" date="2018" name="Gigascience">
        <title>Genomes of trombidid mites reveal novel predicted allergens and laterally-transferred genes associated with secondary metabolism.</title>
        <authorList>
            <person name="Dong X."/>
            <person name="Chaisiri K."/>
            <person name="Xia D."/>
            <person name="Armstrong S.D."/>
            <person name="Fang Y."/>
            <person name="Donnelly M.J."/>
            <person name="Kadowaki T."/>
            <person name="McGarry J.W."/>
            <person name="Darby A.C."/>
            <person name="Makepeace B.L."/>
        </authorList>
    </citation>
    <scope>NUCLEOTIDE SEQUENCE [LARGE SCALE GENOMIC DNA]</scope>
    <source>
        <strain evidence="11">UoL-UT</strain>
    </source>
</reference>
<dbReference type="Proteomes" id="UP000288716">
    <property type="component" value="Unassembled WGS sequence"/>
</dbReference>
<evidence type="ECO:0000256" key="7">
    <source>
        <dbReference type="ARBA" id="ARBA00023098"/>
    </source>
</evidence>
<dbReference type="GO" id="GO:0016020">
    <property type="term" value="C:membrane"/>
    <property type="evidence" value="ECO:0007669"/>
    <property type="project" value="UniProtKB-SubCell"/>
</dbReference>
<keyword evidence="7" id="KW-0443">Lipid metabolism</keyword>
<evidence type="ECO:0000256" key="2">
    <source>
        <dbReference type="ARBA" id="ARBA00022516"/>
    </source>
</evidence>
<evidence type="ECO:0000256" key="1">
    <source>
        <dbReference type="ARBA" id="ARBA00004141"/>
    </source>
</evidence>
<accession>A0A443RZJ6</accession>
<dbReference type="GO" id="GO:0009922">
    <property type="term" value="F:fatty acid elongase activity"/>
    <property type="evidence" value="ECO:0007669"/>
    <property type="project" value="InterPro"/>
</dbReference>
<evidence type="ECO:0000313" key="12">
    <source>
        <dbReference type="Proteomes" id="UP000288716"/>
    </source>
</evidence>
<comment type="subcellular location">
    <subcellularLocation>
        <location evidence="1">Membrane</location>
        <topology evidence="1">Multi-pass membrane protein</topology>
    </subcellularLocation>
</comment>
<feature type="transmembrane region" description="Helical" evidence="10">
    <location>
        <begin position="144"/>
        <end position="168"/>
    </location>
</feature>
<keyword evidence="9" id="KW-0275">Fatty acid biosynthesis</keyword>